<feature type="non-terminal residue" evidence="1">
    <location>
        <position position="1"/>
    </location>
</feature>
<protein>
    <submittedName>
        <fullName evidence="1">Uncharacterized protein</fullName>
    </submittedName>
</protein>
<name>A0ABW3E6F0_9ACTN</name>
<evidence type="ECO:0000313" key="1">
    <source>
        <dbReference type="EMBL" id="MFD0891730.1"/>
    </source>
</evidence>
<comment type="caution">
    <text evidence="1">The sequence shown here is derived from an EMBL/GenBank/DDBJ whole genome shotgun (WGS) entry which is preliminary data.</text>
</comment>
<keyword evidence="2" id="KW-1185">Reference proteome</keyword>
<dbReference type="Proteomes" id="UP001597024">
    <property type="component" value="Unassembled WGS sequence"/>
</dbReference>
<proteinExistence type="predicted"/>
<sequence length="103" mass="11551">RTAGPEEREHAESDLSRALRAVVDQERFRERLADVPEGGALLDELGAAVAKVIYSRRFYNNAVGVTRTAQRRWLARTLRLAGHTAYPSFFEIDDTPPKALAIE</sequence>
<dbReference type="EMBL" id="JBHTHX010003432">
    <property type="protein sequence ID" value="MFD0891730.1"/>
    <property type="molecule type" value="Genomic_DNA"/>
</dbReference>
<organism evidence="1 2">
    <name type="scientific">Streptosporangium algeriense</name>
    <dbReference type="NCBI Taxonomy" id="1682748"/>
    <lineage>
        <taxon>Bacteria</taxon>
        <taxon>Bacillati</taxon>
        <taxon>Actinomycetota</taxon>
        <taxon>Actinomycetes</taxon>
        <taxon>Streptosporangiales</taxon>
        <taxon>Streptosporangiaceae</taxon>
        <taxon>Streptosporangium</taxon>
    </lineage>
</organism>
<evidence type="ECO:0000313" key="2">
    <source>
        <dbReference type="Proteomes" id="UP001597024"/>
    </source>
</evidence>
<reference evidence="2" key="1">
    <citation type="journal article" date="2019" name="Int. J. Syst. Evol. Microbiol.">
        <title>The Global Catalogue of Microorganisms (GCM) 10K type strain sequencing project: providing services to taxonomists for standard genome sequencing and annotation.</title>
        <authorList>
            <consortium name="The Broad Institute Genomics Platform"/>
            <consortium name="The Broad Institute Genome Sequencing Center for Infectious Disease"/>
            <person name="Wu L."/>
            <person name="Ma J."/>
        </authorList>
    </citation>
    <scope>NUCLEOTIDE SEQUENCE [LARGE SCALE GENOMIC DNA]</scope>
    <source>
        <strain evidence="2">CCUG 62974</strain>
    </source>
</reference>
<gene>
    <name evidence="1" type="ORF">ACFQ08_44875</name>
</gene>
<accession>A0ABW3E6F0</accession>